<dbReference type="EMBL" id="MU167249">
    <property type="protein sequence ID" value="KAG0147337.1"/>
    <property type="molecule type" value="Genomic_DNA"/>
</dbReference>
<evidence type="ECO:0000256" key="1">
    <source>
        <dbReference type="SAM" id="SignalP"/>
    </source>
</evidence>
<sequence>MKSCAIIISTLLVLTINQCMAALVSPASAKAKALVTRQIQDYGPAPAINCTMERSKCPKKRSSGTLNFPVDHTTLTTSWDNSGYVNVS</sequence>
<dbReference type="Proteomes" id="UP000886653">
    <property type="component" value="Unassembled WGS sequence"/>
</dbReference>
<gene>
    <name evidence="2" type="ORF">CROQUDRAFT_106524</name>
</gene>
<feature type="chain" id="PRO_5040167755" evidence="1">
    <location>
        <begin position="22"/>
        <end position="88"/>
    </location>
</feature>
<protein>
    <submittedName>
        <fullName evidence="2">Uncharacterized protein</fullName>
    </submittedName>
</protein>
<proteinExistence type="predicted"/>
<evidence type="ECO:0000313" key="3">
    <source>
        <dbReference type="Proteomes" id="UP000886653"/>
    </source>
</evidence>
<accession>A0A9P6TCH9</accession>
<evidence type="ECO:0000313" key="2">
    <source>
        <dbReference type="EMBL" id="KAG0147337.1"/>
    </source>
</evidence>
<organism evidence="2 3">
    <name type="scientific">Cronartium quercuum f. sp. fusiforme G11</name>
    <dbReference type="NCBI Taxonomy" id="708437"/>
    <lineage>
        <taxon>Eukaryota</taxon>
        <taxon>Fungi</taxon>
        <taxon>Dikarya</taxon>
        <taxon>Basidiomycota</taxon>
        <taxon>Pucciniomycotina</taxon>
        <taxon>Pucciniomycetes</taxon>
        <taxon>Pucciniales</taxon>
        <taxon>Coleosporiaceae</taxon>
        <taxon>Cronartium</taxon>
    </lineage>
</organism>
<dbReference type="AlphaFoldDB" id="A0A9P6TCH9"/>
<name>A0A9P6TCH9_9BASI</name>
<keyword evidence="3" id="KW-1185">Reference proteome</keyword>
<comment type="caution">
    <text evidence="2">The sequence shown here is derived from an EMBL/GenBank/DDBJ whole genome shotgun (WGS) entry which is preliminary data.</text>
</comment>
<reference evidence="2" key="1">
    <citation type="submission" date="2013-11" db="EMBL/GenBank/DDBJ databases">
        <title>Genome sequence of the fusiform rust pathogen reveals effectors for host alternation and coevolution with pine.</title>
        <authorList>
            <consortium name="DOE Joint Genome Institute"/>
            <person name="Smith K."/>
            <person name="Pendleton A."/>
            <person name="Kubisiak T."/>
            <person name="Anderson C."/>
            <person name="Salamov A."/>
            <person name="Aerts A."/>
            <person name="Riley R."/>
            <person name="Clum A."/>
            <person name="Lindquist E."/>
            <person name="Ence D."/>
            <person name="Campbell M."/>
            <person name="Kronenberg Z."/>
            <person name="Feau N."/>
            <person name="Dhillon B."/>
            <person name="Hamelin R."/>
            <person name="Burleigh J."/>
            <person name="Smith J."/>
            <person name="Yandell M."/>
            <person name="Nelson C."/>
            <person name="Grigoriev I."/>
            <person name="Davis J."/>
        </authorList>
    </citation>
    <scope>NUCLEOTIDE SEQUENCE</scope>
    <source>
        <strain evidence="2">G11</strain>
    </source>
</reference>
<feature type="signal peptide" evidence="1">
    <location>
        <begin position="1"/>
        <end position="21"/>
    </location>
</feature>
<keyword evidence="1" id="KW-0732">Signal</keyword>